<gene>
    <name evidence="1" type="ORF">CC86DRAFT_407775</name>
</gene>
<reference evidence="1" key="1">
    <citation type="journal article" date="2020" name="Stud. Mycol.">
        <title>101 Dothideomycetes genomes: a test case for predicting lifestyles and emergence of pathogens.</title>
        <authorList>
            <person name="Haridas S."/>
            <person name="Albert R."/>
            <person name="Binder M."/>
            <person name="Bloem J."/>
            <person name="Labutti K."/>
            <person name="Salamov A."/>
            <person name="Andreopoulos B."/>
            <person name="Baker S."/>
            <person name="Barry K."/>
            <person name="Bills G."/>
            <person name="Bluhm B."/>
            <person name="Cannon C."/>
            <person name="Castanera R."/>
            <person name="Culley D."/>
            <person name="Daum C."/>
            <person name="Ezra D."/>
            <person name="Gonzalez J."/>
            <person name="Henrissat B."/>
            <person name="Kuo A."/>
            <person name="Liang C."/>
            <person name="Lipzen A."/>
            <person name="Lutzoni F."/>
            <person name="Magnuson J."/>
            <person name="Mondo S."/>
            <person name="Nolan M."/>
            <person name="Ohm R."/>
            <person name="Pangilinan J."/>
            <person name="Park H.-J."/>
            <person name="Ramirez L."/>
            <person name="Alfaro M."/>
            <person name="Sun H."/>
            <person name="Tritt A."/>
            <person name="Yoshinaga Y."/>
            <person name="Zwiers L.-H."/>
            <person name="Turgeon B."/>
            <person name="Goodwin S."/>
            <person name="Spatafora J."/>
            <person name="Crous P."/>
            <person name="Grigoriev I."/>
        </authorList>
    </citation>
    <scope>NUCLEOTIDE SEQUENCE</scope>
    <source>
        <strain evidence="1">CBS 113818</strain>
    </source>
</reference>
<dbReference type="OrthoDB" id="3801236at2759"/>
<protein>
    <submittedName>
        <fullName evidence="1">Uncharacterized protein</fullName>
    </submittedName>
</protein>
<dbReference type="AlphaFoldDB" id="A0A6A6ZW55"/>
<evidence type="ECO:0000313" key="2">
    <source>
        <dbReference type="Proteomes" id="UP000799424"/>
    </source>
</evidence>
<keyword evidence="2" id="KW-1185">Reference proteome</keyword>
<dbReference type="EMBL" id="MU006229">
    <property type="protein sequence ID" value="KAF2824607.1"/>
    <property type="molecule type" value="Genomic_DNA"/>
</dbReference>
<accession>A0A6A6ZW55</accession>
<name>A0A6A6ZW55_9PLEO</name>
<dbReference type="Proteomes" id="UP000799424">
    <property type="component" value="Unassembled WGS sequence"/>
</dbReference>
<proteinExistence type="predicted"/>
<organism evidence="1 2">
    <name type="scientific">Ophiobolus disseminans</name>
    <dbReference type="NCBI Taxonomy" id="1469910"/>
    <lineage>
        <taxon>Eukaryota</taxon>
        <taxon>Fungi</taxon>
        <taxon>Dikarya</taxon>
        <taxon>Ascomycota</taxon>
        <taxon>Pezizomycotina</taxon>
        <taxon>Dothideomycetes</taxon>
        <taxon>Pleosporomycetidae</taxon>
        <taxon>Pleosporales</taxon>
        <taxon>Pleosporineae</taxon>
        <taxon>Phaeosphaeriaceae</taxon>
        <taxon>Ophiobolus</taxon>
    </lineage>
</organism>
<evidence type="ECO:0000313" key="1">
    <source>
        <dbReference type="EMBL" id="KAF2824607.1"/>
    </source>
</evidence>
<sequence>MPEETVPPVQLWSRLPTELQLQILSYLLTEPEPLNEITHNDTVENALAPLIRVGNHEFANRVYQSYYESNTFIMSHFFRYATSAYGTGKSSLQYPSPRFGHLIKHLMLPVKLHMMNDSRNIWFEPGAQWQWLFKPVNLARLAAASEYTLESAPLDLEGRTRQSRVLLSPGPETTQSKHRSNWQTHFPNLTTFELDLVVGSGTNTMQETTRNPLASSYKLICIEPFLPHLMAAFEGSFAPLQTNRLLVKVCCVGCRKNGRPLATGRVRPVAVEKLKNWRAPACECEGRIRDALGRVLWK</sequence>